<sequence>MSTTCNVFFKQIEHIGQYYFVIALIVTIIIILLLSYYHLIVFFYYSTFALVDIFKSDNKILTHQMIIDIERYIKIAMIYYHNIRLQYITNFGILVSTIVGTLVGNKVGALVGTLVGRRLCLRVGLLVVVFVGDNIGTLFNHFYHQMHFYKNHKKNGVCI</sequence>
<dbReference type="Proteomes" id="UP000023152">
    <property type="component" value="Unassembled WGS sequence"/>
</dbReference>
<accession>X6NNI2</accession>
<feature type="transmembrane region" description="Helical" evidence="1">
    <location>
        <begin position="18"/>
        <end position="45"/>
    </location>
</feature>
<keyword evidence="1" id="KW-0812">Transmembrane</keyword>
<dbReference type="AlphaFoldDB" id="X6NNI2"/>
<reference evidence="2 3" key="1">
    <citation type="journal article" date="2013" name="Curr. Biol.">
        <title>The Genome of the Foraminiferan Reticulomyxa filosa.</title>
        <authorList>
            <person name="Glockner G."/>
            <person name="Hulsmann N."/>
            <person name="Schleicher M."/>
            <person name="Noegel A.A."/>
            <person name="Eichinger L."/>
            <person name="Gallinger C."/>
            <person name="Pawlowski J."/>
            <person name="Sierra R."/>
            <person name="Euteneuer U."/>
            <person name="Pillet L."/>
            <person name="Moustafa A."/>
            <person name="Platzer M."/>
            <person name="Groth M."/>
            <person name="Szafranski K."/>
            <person name="Schliwa M."/>
        </authorList>
    </citation>
    <scope>NUCLEOTIDE SEQUENCE [LARGE SCALE GENOMIC DNA]</scope>
</reference>
<keyword evidence="1" id="KW-0472">Membrane</keyword>
<feature type="transmembrane region" description="Helical" evidence="1">
    <location>
        <begin position="85"/>
        <end position="103"/>
    </location>
</feature>
<evidence type="ECO:0000313" key="2">
    <source>
        <dbReference type="EMBL" id="ETO27483.1"/>
    </source>
</evidence>
<evidence type="ECO:0000256" key="1">
    <source>
        <dbReference type="SAM" id="Phobius"/>
    </source>
</evidence>
<protein>
    <submittedName>
        <fullName evidence="2">Uncharacterized protein</fullName>
    </submittedName>
</protein>
<gene>
    <name evidence="2" type="ORF">RFI_09650</name>
</gene>
<organism evidence="2 3">
    <name type="scientific">Reticulomyxa filosa</name>
    <dbReference type="NCBI Taxonomy" id="46433"/>
    <lineage>
        <taxon>Eukaryota</taxon>
        <taxon>Sar</taxon>
        <taxon>Rhizaria</taxon>
        <taxon>Retaria</taxon>
        <taxon>Foraminifera</taxon>
        <taxon>Monothalamids</taxon>
        <taxon>Reticulomyxidae</taxon>
        <taxon>Reticulomyxa</taxon>
    </lineage>
</organism>
<comment type="caution">
    <text evidence="2">The sequence shown here is derived from an EMBL/GenBank/DDBJ whole genome shotgun (WGS) entry which is preliminary data.</text>
</comment>
<keyword evidence="1" id="KW-1133">Transmembrane helix</keyword>
<name>X6NNI2_RETFI</name>
<evidence type="ECO:0000313" key="3">
    <source>
        <dbReference type="Proteomes" id="UP000023152"/>
    </source>
</evidence>
<keyword evidence="3" id="KW-1185">Reference proteome</keyword>
<feature type="transmembrane region" description="Helical" evidence="1">
    <location>
        <begin position="123"/>
        <end position="143"/>
    </location>
</feature>
<proteinExistence type="predicted"/>
<dbReference type="EMBL" id="ASPP01007229">
    <property type="protein sequence ID" value="ETO27483.1"/>
    <property type="molecule type" value="Genomic_DNA"/>
</dbReference>